<comment type="caution">
    <text evidence="1">The sequence shown here is derived from an EMBL/GenBank/DDBJ whole genome shotgun (WGS) entry which is preliminary data.</text>
</comment>
<evidence type="ECO:0000313" key="1">
    <source>
        <dbReference type="EMBL" id="REF86010.1"/>
    </source>
</evidence>
<dbReference type="AlphaFoldDB" id="A0A3D9YTS6"/>
<reference evidence="1 2" key="1">
    <citation type="submission" date="2018-08" db="EMBL/GenBank/DDBJ databases">
        <title>Genomic Encyclopedia of Type Strains, Phase IV (KMG-IV): sequencing the most valuable type-strain genomes for metagenomic binning, comparative biology and taxonomic classification.</title>
        <authorList>
            <person name="Goeker M."/>
        </authorList>
    </citation>
    <scope>NUCLEOTIDE SEQUENCE [LARGE SCALE GENOMIC DNA]</scope>
    <source>
        <strain evidence="1 2">BW863</strain>
    </source>
</reference>
<organism evidence="1 2">
    <name type="scientific">Methylovirgula ligni</name>
    <dbReference type="NCBI Taxonomy" id="569860"/>
    <lineage>
        <taxon>Bacteria</taxon>
        <taxon>Pseudomonadati</taxon>
        <taxon>Pseudomonadota</taxon>
        <taxon>Alphaproteobacteria</taxon>
        <taxon>Hyphomicrobiales</taxon>
        <taxon>Beijerinckiaceae</taxon>
        <taxon>Methylovirgula</taxon>
    </lineage>
</organism>
<dbReference type="Proteomes" id="UP000256900">
    <property type="component" value="Unassembled WGS sequence"/>
</dbReference>
<dbReference type="RefSeq" id="WP_115836598.1">
    <property type="nucleotide sequence ID" value="NZ_CP025086.1"/>
</dbReference>
<protein>
    <submittedName>
        <fullName evidence="1">Uncharacterized protein</fullName>
    </submittedName>
</protein>
<gene>
    <name evidence="1" type="ORF">DES32_2052</name>
</gene>
<name>A0A3D9YTS6_9HYPH</name>
<accession>A0A3D9YTS6</accession>
<keyword evidence="2" id="KW-1185">Reference proteome</keyword>
<dbReference type="EMBL" id="QUMO01000003">
    <property type="protein sequence ID" value="REF86010.1"/>
    <property type="molecule type" value="Genomic_DNA"/>
</dbReference>
<sequence>MIIVHAFKRWNHQKAEYDFPKFKATADAIKARRGVIIPETEEKVSADKLDWQGRYEPARWSAAKSG</sequence>
<proteinExistence type="predicted"/>
<evidence type="ECO:0000313" key="2">
    <source>
        <dbReference type="Proteomes" id="UP000256900"/>
    </source>
</evidence>